<dbReference type="AlphaFoldDB" id="A0A507C5Q0"/>
<feature type="region of interest" description="Disordered" evidence="1">
    <location>
        <begin position="150"/>
        <end position="174"/>
    </location>
</feature>
<dbReference type="OrthoDB" id="20507at2759"/>
<evidence type="ECO:0000256" key="1">
    <source>
        <dbReference type="SAM" id="MobiDB-lite"/>
    </source>
</evidence>
<dbReference type="GO" id="GO:0006397">
    <property type="term" value="P:mRNA processing"/>
    <property type="evidence" value="ECO:0007669"/>
    <property type="project" value="InterPro"/>
</dbReference>
<feature type="compositionally biased region" description="Basic and acidic residues" evidence="1">
    <location>
        <begin position="63"/>
        <end position="75"/>
    </location>
</feature>
<dbReference type="Pfam" id="PF01585">
    <property type="entry name" value="G-patch"/>
    <property type="match status" value="1"/>
</dbReference>
<dbReference type="PANTHER" id="PTHR13384:SF19">
    <property type="entry name" value="G PATCH DOMAIN-CONTAINING PROTEIN 1"/>
    <property type="match status" value="1"/>
</dbReference>
<dbReference type="EMBL" id="QEAO01000026">
    <property type="protein sequence ID" value="TPX32795.1"/>
    <property type="molecule type" value="Genomic_DNA"/>
</dbReference>
<accession>A0A507C5Q0</accession>
<gene>
    <name evidence="3" type="ORF">SmJEL517_g04158</name>
</gene>
<dbReference type="RefSeq" id="XP_031023932.1">
    <property type="nucleotide sequence ID" value="XM_031170086.1"/>
</dbReference>
<feature type="region of interest" description="Disordered" evidence="1">
    <location>
        <begin position="814"/>
        <end position="964"/>
    </location>
</feature>
<dbReference type="GO" id="GO:0003723">
    <property type="term" value="F:RNA binding"/>
    <property type="evidence" value="ECO:0007669"/>
    <property type="project" value="TreeGrafter"/>
</dbReference>
<dbReference type="InterPro" id="IPR011666">
    <property type="entry name" value="DUF1604"/>
</dbReference>
<feature type="region of interest" description="Disordered" evidence="1">
    <location>
        <begin position="703"/>
        <end position="730"/>
    </location>
</feature>
<dbReference type="GO" id="GO:0005634">
    <property type="term" value="C:nucleus"/>
    <property type="evidence" value="ECO:0007669"/>
    <property type="project" value="TreeGrafter"/>
</dbReference>
<keyword evidence="4" id="KW-1185">Reference proteome</keyword>
<sequence>MTSLMDHLWSPLSIKVDVMSILMRMLHVLQAVERQEEQDNKNPPGGLFQLLTVTSLLTASQRMSRDSKRSQRDWDDQAQQSQPPPKRTGFIGTEQPALDLDGIKNKDKNKYLPVHLQEVRDERGRKRLHGAFTGGFSAGYYNSVGSKEGWAPSQFKSSRGEKGGSNPGNATARPEDFMDEEDLQELADSKKIAATDEFDVLGGTERELQRRRAVASSQMNQSAVGPLPTKVIADLIGPSTDPIGIKLLRQMGWREGQGVGARVARSGETEDIHATNVLFAPKDSTLISYEQKTNVFGLGFDPYKNAQEFTSRDMQIDEETEETPEPRRGQFGMKGGFGTGMFDEDDEIGGDDDVYDTKSSFTMVIDDDEDEFDAATIKKRLQALEMEKKNKSSGNRKKAKAFSASRAQPLPATRIQFCHDGKLPLRGFELAINPSPLTKWFEPPPLPSNFLPMHHFDKSGPRPELSTKPLAWSSAQQQSTLTADQRRDILGEKPLDGPSRSVFSFIPIKEQDRLMEFLDRASSSNAKLKQDKKEEEAIKEIPKVDKVQAQAALKGFMPFGGDAAKQGRYTRFLQVHAGIETELAKPPPDMLPRDAHHELVEFSKAAQIFQPLSATMASRFTTASSGAPATETKVVEKVVPLHIITRSKEIFYPNRLLCKRFNVPNPYPDRKDDSAAGGTGAPDVLNQDIMDELLRERDNKVAHGDLTMLGGPTTEMLGRETAADDGNQQPISDADAELEQFGGAGIADTEPERPTMDIFKDIFGDSDDDEDGEDQAEVIVPKIATSVSPTTDKASSLAIPAVVSPIVEEPQSFRPVFVSKDKRKASEKPPSSHKATAVVVPMEVDTPVTPIIDLEAEEPPPVKSIIPPTTSNTAPMPKPEIIDVDASSDSSDGEDDAVAKQPSKAGPSSTRSTASDEAERKRLKKEAKKAKKAEKKQKHKKNKKEKKKKSKKEHHTDDDGIDDVKVVDNKKEEVGAFTEVKTPTARPPAADADVFDFKKNRPRAVDYL</sequence>
<dbReference type="InterPro" id="IPR000467">
    <property type="entry name" value="G_patch_dom"/>
</dbReference>
<reference evidence="3 4" key="1">
    <citation type="journal article" date="2019" name="Sci. Rep.">
        <title>Comparative genomics of chytrid fungi reveal insights into the obligate biotrophic and pathogenic lifestyle of Synchytrium endobioticum.</title>
        <authorList>
            <person name="van de Vossenberg B.T.L.H."/>
            <person name="Warris S."/>
            <person name="Nguyen H.D.T."/>
            <person name="van Gent-Pelzer M.P.E."/>
            <person name="Joly D.L."/>
            <person name="van de Geest H.C."/>
            <person name="Bonants P.J.M."/>
            <person name="Smith D.S."/>
            <person name="Levesque C.A."/>
            <person name="van der Lee T.A.J."/>
        </authorList>
    </citation>
    <scope>NUCLEOTIDE SEQUENCE [LARGE SCALE GENOMIC DNA]</scope>
    <source>
        <strain evidence="3 4">JEL517</strain>
    </source>
</reference>
<feature type="region of interest" description="Disordered" evidence="1">
    <location>
        <begin position="314"/>
        <end position="333"/>
    </location>
</feature>
<feature type="region of interest" description="Disordered" evidence="1">
    <location>
        <begin position="61"/>
        <end position="104"/>
    </location>
</feature>
<feature type="region of interest" description="Disordered" evidence="1">
    <location>
        <begin position="387"/>
        <end position="406"/>
    </location>
</feature>
<organism evidence="3 4">
    <name type="scientific">Synchytrium microbalum</name>
    <dbReference type="NCBI Taxonomy" id="1806994"/>
    <lineage>
        <taxon>Eukaryota</taxon>
        <taxon>Fungi</taxon>
        <taxon>Fungi incertae sedis</taxon>
        <taxon>Chytridiomycota</taxon>
        <taxon>Chytridiomycota incertae sedis</taxon>
        <taxon>Chytridiomycetes</taxon>
        <taxon>Synchytriales</taxon>
        <taxon>Synchytriaceae</taxon>
        <taxon>Synchytrium</taxon>
    </lineage>
</organism>
<evidence type="ECO:0000313" key="3">
    <source>
        <dbReference type="EMBL" id="TPX32795.1"/>
    </source>
</evidence>
<dbReference type="GeneID" id="42005383"/>
<evidence type="ECO:0000259" key="2">
    <source>
        <dbReference type="PROSITE" id="PS50174"/>
    </source>
</evidence>
<feature type="domain" description="G-patch" evidence="2">
    <location>
        <begin position="240"/>
        <end position="303"/>
    </location>
</feature>
<dbReference type="PROSITE" id="PS50174">
    <property type="entry name" value="G_PATCH"/>
    <property type="match status" value="1"/>
</dbReference>
<dbReference type="STRING" id="1806994.A0A507C5Q0"/>
<protein>
    <recommendedName>
        <fullName evidence="2">G-patch domain-containing protein</fullName>
    </recommendedName>
</protein>
<dbReference type="Pfam" id="PF26093">
    <property type="entry name" value="HTH_TGH"/>
    <property type="match status" value="1"/>
</dbReference>
<evidence type="ECO:0000313" key="4">
    <source>
        <dbReference type="Proteomes" id="UP000319731"/>
    </source>
</evidence>
<dbReference type="Pfam" id="PF07713">
    <property type="entry name" value="DUF1604"/>
    <property type="match status" value="1"/>
</dbReference>
<feature type="compositionally biased region" description="Basic and acidic residues" evidence="1">
    <location>
        <begin position="954"/>
        <end position="964"/>
    </location>
</feature>
<feature type="compositionally biased region" description="Polar residues" evidence="1">
    <location>
        <begin position="906"/>
        <end position="915"/>
    </location>
</feature>
<proteinExistence type="predicted"/>
<feature type="compositionally biased region" description="Basic residues" evidence="1">
    <location>
        <begin position="921"/>
        <end position="953"/>
    </location>
</feature>
<name>A0A507C5Q0_9FUNG</name>
<dbReference type="PANTHER" id="PTHR13384">
    <property type="entry name" value="G PATCH DOMAIN-CONTAINING PROTEIN 1"/>
    <property type="match status" value="1"/>
</dbReference>
<comment type="caution">
    <text evidence="3">The sequence shown here is derived from an EMBL/GenBank/DDBJ whole genome shotgun (WGS) entry which is preliminary data.</text>
</comment>
<dbReference type="Proteomes" id="UP000319731">
    <property type="component" value="Unassembled WGS sequence"/>
</dbReference>